<reference evidence="1 2" key="1">
    <citation type="journal article" date="2008" name="J. Bacteriol.">
        <title>Complete genome sequence of the mosquitocidal bacterium Bacillus sphaericus C3-41 and comparison with those of closely related Bacillus species.</title>
        <authorList>
            <person name="Hu X."/>
            <person name="Fan W."/>
            <person name="Han B."/>
            <person name="Liu H."/>
            <person name="Zheng D."/>
            <person name="Li Q."/>
            <person name="Dong W."/>
            <person name="Yan J."/>
            <person name="Gao M."/>
            <person name="Berry C."/>
            <person name="Yuan Z."/>
        </authorList>
    </citation>
    <scope>NUCLEOTIDE SEQUENCE [LARGE SCALE GENOMIC DNA]</scope>
    <source>
        <strain evidence="1 2">C3-41</strain>
    </source>
</reference>
<protein>
    <submittedName>
        <fullName evidence="1">Uncharacterized protein</fullName>
    </submittedName>
</protein>
<dbReference type="HOGENOM" id="CLU_3081497_0_0_9"/>
<organism evidence="1 2">
    <name type="scientific">Lysinibacillus sphaericus (strain C3-41)</name>
    <dbReference type="NCBI Taxonomy" id="444177"/>
    <lineage>
        <taxon>Bacteria</taxon>
        <taxon>Bacillati</taxon>
        <taxon>Bacillota</taxon>
        <taxon>Bacilli</taxon>
        <taxon>Bacillales</taxon>
        <taxon>Bacillaceae</taxon>
        <taxon>Lysinibacillus</taxon>
    </lineage>
</organism>
<sequence>MEKTISKDGRTTIFTKYGNKYAVRDNAKSTGGPTADFTPKGGKMTLKIRLKK</sequence>
<dbReference type="Proteomes" id="UP000002164">
    <property type="component" value="Chromosome"/>
</dbReference>
<dbReference type="KEGG" id="lsp:Bsph_1058"/>
<evidence type="ECO:0000313" key="2">
    <source>
        <dbReference type="Proteomes" id="UP000002164"/>
    </source>
</evidence>
<gene>
    <name evidence="1" type="ordered locus">Bsph_1058</name>
</gene>
<dbReference type="AlphaFoldDB" id="B1HM98"/>
<name>B1HM98_LYSSC</name>
<dbReference type="EnsemblBacteria" id="ACA38670">
    <property type="protein sequence ID" value="ACA38670"/>
    <property type="gene ID" value="Bsph_1058"/>
</dbReference>
<proteinExistence type="predicted"/>
<accession>B1HM98</accession>
<dbReference type="EMBL" id="CP000817">
    <property type="protein sequence ID" value="ACA38670.1"/>
    <property type="molecule type" value="Genomic_DNA"/>
</dbReference>
<evidence type="ECO:0000313" key="1">
    <source>
        <dbReference type="EMBL" id="ACA38670.1"/>
    </source>
</evidence>